<evidence type="ECO:0000313" key="1">
    <source>
        <dbReference type="EMBL" id="MBB4764484.1"/>
    </source>
</evidence>
<dbReference type="RefSeq" id="WP_184995672.1">
    <property type="nucleotide sequence ID" value="NZ_BOMK01000027.1"/>
</dbReference>
<evidence type="ECO:0000313" key="2">
    <source>
        <dbReference type="Proteomes" id="UP000578112"/>
    </source>
</evidence>
<name>A0A7W7I155_9ACTN</name>
<proteinExistence type="predicted"/>
<keyword evidence="2" id="KW-1185">Reference proteome</keyword>
<dbReference type="EMBL" id="JACHNH010000001">
    <property type="protein sequence ID" value="MBB4764484.1"/>
    <property type="molecule type" value="Genomic_DNA"/>
</dbReference>
<organism evidence="1 2">
    <name type="scientific">Actinoplanes digitatis</name>
    <dbReference type="NCBI Taxonomy" id="1868"/>
    <lineage>
        <taxon>Bacteria</taxon>
        <taxon>Bacillati</taxon>
        <taxon>Actinomycetota</taxon>
        <taxon>Actinomycetes</taxon>
        <taxon>Micromonosporales</taxon>
        <taxon>Micromonosporaceae</taxon>
        <taxon>Actinoplanes</taxon>
    </lineage>
</organism>
<comment type="caution">
    <text evidence="1">The sequence shown here is derived from an EMBL/GenBank/DDBJ whole genome shotgun (WGS) entry which is preliminary data.</text>
</comment>
<sequence>MILEVAVGSYGANAWIDVADKADVDTVLTAIDDEDCEQAPEQLYARSYDAGDVRRIELFSHDTYYTSLPDVVLFLLRRTGVVIRAFIALDHDEYGAEHIVLATLDGRVRRVHHSYVYPRFFGLWPYREGSPWRTDVATIGRERGGFTGRLVDGPSARSALARLYAVPLPEIHAAGRRARRSHQDLGIIGAPFEPWLDALGIEWSGPADEEPVLVRDGPRR</sequence>
<reference evidence="1 2" key="1">
    <citation type="submission" date="2020-08" db="EMBL/GenBank/DDBJ databases">
        <title>Sequencing the genomes of 1000 actinobacteria strains.</title>
        <authorList>
            <person name="Klenk H.-P."/>
        </authorList>
    </citation>
    <scope>NUCLEOTIDE SEQUENCE [LARGE SCALE GENOMIC DNA]</scope>
    <source>
        <strain evidence="1 2">DSM 43149</strain>
    </source>
</reference>
<dbReference type="AlphaFoldDB" id="A0A7W7I155"/>
<gene>
    <name evidence="1" type="ORF">BJ971_005040</name>
</gene>
<dbReference type="Proteomes" id="UP000578112">
    <property type="component" value="Unassembled WGS sequence"/>
</dbReference>
<accession>A0A7W7I155</accession>
<protein>
    <submittedName>
        <fullName evidence="1">Uncharacterized protein</fullName>
    </submittedName>
</protein>